<dbReference type="RefSeq" id="WP_338748212.1">
    <property type="nucleotide sequence ID" value="NZ_CP144913.1"/>
</dbReference>
<evidence type="ECO:0000313" key="2">
    <source>
        <dbReference type="Proteomes" id="UP001382727"/>
    </source>
</evidence>
<reference evidence="1 2" key="1">
    <citation type="submission" date="2024-02" db="EMBL/GenBank/DDBJ databases">
        <title>Janibacter sp. nov., isolated from gut of marine sandworm.</title>
        <authorList>
            <person name="Kim B."/>
            <person name="Jun M.O."/>
            <person name="Shin N.-R."/>
        </authorList>
    </citation>
    <scope>NUCLEOTIDE SEQUENCE [LARGE SCALE GENOMIC DNA]</scope>
    <source>
        <strain evidence="1 2">A1S7</strain>
    </source>
</reference>
<dbReference type="Pfam" id="PF09438">
    <property type="entry name" value="DUF2017"/>
    <property type="match status" value="1"/>
</dbReference>
<dbReference type="EMBL" id="CP144913">
    <property type="protein sequence ID" value="WXB75491.1"/>
    <property type="molecule type" value="Genomic_DNA"/>
</dbReference>
<gene>
    <name evidence="1" type="ORF">V1351_11095</name>
</gene>
<evidence type="ECO:0000313" key="1">
    <source>
        <dbReference type="EMBL" id="WXB75491.1"/>
    </source>
</evidence>
<proteinExistence type="predicted"/>
<organism evidence="1 2">
    <name type="scientific">Janibacter alittae</name>
    <dbReference type="NCBI Taxonomy" id="3115209"/>
    <lineage>
        <taxon>Bacteria</taxon>
        <taxon>Bacillati</taxon>
        <taxon>Actinomycetota</taxon>
        <taxon>Actinomycetes</taxon>
        <taxon>Micrococcales</taxon>
        <taxon>Intrasporangiaceae</taxon>
        <taxon>Janibacter</taxon>
    </lineage>
</organism>
<dbReference type="Proteomes" id="UP001382727">
    <property type="component" value="Chromosome"/>
</dbReference>
<keyword evidence="2" id="KW-1185">Reference proteome</keyword>
<protein>
    <submittedName>
        <fullName evidence="1">DUF2017 domain-containing protein</fullName>
    </submittedName>
</protein>
<dbReference type="InterPro" id="IPR018561">
    <property type="entry name" value="AosR"/>
</dbReference>
<accession>A0ABZ2MEK2</accession>
<sequence length="216" mass="23342">MARAFRPEGDRLVAVLDEHERSVVAGLCAQVASLVQPTMPAKGESVDPFDAIVAGLSDLATDTQEGASGAGVPDRSFGSLADRDPALDRLFPTGNREDEQEAAEFRRFTEQGLRSRKHANLMTTVRTLDRAVDDEWVLTRVQAPAVMIALTDVRLVMGERLGLRTDEDSERLEEVADGLAPDDPAVFALSVYDFLTWLQESLTGALTSDAGPGDEA</sequence>
<name>A0ABZ2MEK2_9MICO</name>